<evidence type="ECO:0000256" key="1">
    <source>
        <dbReference type="ARBA" id="ARBA00001974"/>
    </source>
</evidence>
<dbReference type="InterPro" id="IPR006058">
    <property type="entry name" value="2Fe2S_fd_BS"/>
</dbReference>
<dbReference type="SUPFAM" id="SSF54292">
    <property type="entry name" value="2Fe-2S ferredoxin-like"/>
    <property type="match status" value="1"/>
</dbReference>
<dbReference type="InterPro" id="IPR036010">
    <property type="entry name" value="2Fe-2S_ferredoxin-like_sf"/>
</dbReference>
<dbReference type="InterPro" id="IPR001433">
    <property type="entry name" value="OxRdtase_FAD/NAD-bd"/>
</dbReference>
<evidence type="ECO:0000256" key="5">
    <source>
        <dbReference type="ARBA" id="ARBA00022827"/>
    </source>
</evidence>
<dbReference type="InParanoid" id="F1ZBV6"/>
<evidence type="ECO:0000259" key="11">
    <source>
        <dbReference type="PROSITE" id="PS51384"/>
    </source>
</evidence>
<evidence type="ECO:0000259" key="10">
    <source>
        <dbReference type="PROSITE" id="PS51085"/>
    </source>
</evidence>
<dbReference type="GO" id="GO:0051537">
    <property type="term" value="F:2 iron, 2 sulfur cluster binding"/>
    <property type="evidence" value="ECO:0007669"/>
    <property type="project" value="UniProtKB-KW"/>
</dbReference>
<protein>
    <submittedName>
        <fullName evidence="12">Putative FAD/NAD/ferredoxin protein</fullName>
    </submittedName>
</protein>
<dbReference type="CDD" id="cd06215">
    <property type="entry name" value="FNR_iron_sulfur_binding_1"/>
    <property type="match status" value="1"/>
</dbReference>
<evidence type="ECO:0000256" key="7">
    <source>
        <dbReference type="ARBA" id="ARBA00023004"/>
    </source>
</evidence>
<dbReference type="PANTHER" id="PTHR47354">
    <property type="entry name" value="NADH OXIDOREDUCTASE HCR"/>
    <property type="match status" value="1"/>
</dbReference>
<dbReference type="GO" id="GO:0046872">
    <property type="term" value="F:metal ion binding"/>
    <property type="evidence" value="ECO:0007669"/>
    <property type="project" value="UniProtKB-KW"/>
</dbReference>
<dbReference type="EMBL" id="AEWJ01000051">
    <property type="protein sequence ID" value="EGD57968.1"/>
    <property type="molecule type" value="Genomic_DNA"/>
</dbReference>
<dbReference type="PROSITE" id="PS51085">
    <property type="entry name" value="2FE2S_FER_2"/>
    <property type="match status" value="1"/>
</dbReference>
<dbReference type="Gene3D" id="3.10.20.30">
    <property type="match status" value="1"/>
</dbReference>
<dbReference type="SUPFAM" id="SSF63380">
    <property type="entry name" value="Riboflavin synthase domain-like"/>
    <property type="match status" value="1"/>
</dbReference>
<evidence type="ECO:0000313" key="13">
    <source>
        <dbReference type="Proteomes" id="UP000004728"/>
    </source>
</evidence>
<dbReference type="PROSITE" id="PS00197">
    <property type="entry name" value="2FE2S_FER_1"/>
    <property type="match status" value="1"/>
</dbReference>
<dbReference type="InterPro" id="IPR017927">
    <property type="entry name" value="FAD-bd_FR_type"/>
</dbReference>
<keyword evidence="4" id="KW-0479">Metal-binding</keyword>
<feature type="domain" description="2Fe-2S ferredoxin-type" evidence="10">
    <location>
        <begin position="272"/>
        <end position="356"/>
    </location>
</feature>
<dbReference type="PROSITE" id="PS51384">
    <property type="entry name" value="FAD_FR"/>
    <property type="match status" value="1"/>
</dbReference>
<dbReference type="Gene3D" id="3.40.50.80">
    <property type="entry name" value="Nucleotide-binding domain of ferredoxin-NADP reductase (FNR) module"/>
    <property type="match status" value="1"/>
</dbReference>
<gene>
    <name evidence="12" type="ORF">Y88_3298</name>
</gene>
<evidence type="ECO:0000256" key="6">
    <source>
        <dbReference type="ARBA" id="ARBA00023002"/>
    </source>
</evidence>
<evidence type="ECO:0000256" key="8">
    <source>
        <dbReference type="ARBA" id="ARBA00023014"/>
    </source>
</evidence>
<dbReference type="Proteomes" id="UP000004728">
    <property type="component" value="Unassembled WGS sequence"/>
</dbReference>
<dbReference type="OrthoDB" id="9786134at2"/>
<evidence type="ECO:0000256" key="2">
    <source>
        <dbReference type="ARBA" id="ARBA00022630"/>
    </source>
</evidence>
<dbReference type="Pfam" id="PF00970">
    <property type="entry name" value="FAD_binding_6"/>
    <property type="match status" value="1"/>
</dbReference>
<evidence type="ECO:0000256" key="9">
    <source>
        <dbReference type="ARBA" id="ARBA00061434"/>
    </source>
</evidence>
<dbReference type="InterPro" id="IPR039261">
    <property type="entry name" value="FNR_nucleotide-bd"/>
</dbReference>
<name>F1ZBV6_9SPHN</name>
<dbReference type="InterPro" id="IPR012675">
    <property type="entry name" value="Beta-grasp_dom_sf"/>
</dbReference>
<dbReference type="Pfam" id="PF00175">
    <property type="entry name" value="NAD_binding_1"/>
    <property type="match status" value="1"/>
</dbReference>
<dbReference type="PANTHER" id="PTHR47354:SF6">
    <property type="entry name" value="NADH OXIDOREDUCTASE HCR"/>
    <property type="match status" value="1"/>
</dbReference>
<keyword evidence="6" id="KW-0560">Oxidoreductase</keyword>
<dbReference type="GO" id="GO:0016491">
    <property type="term" value="F:oxidoreductase activity"/>
    <property type="evidence" value="ECO:0007669"/>
    <property type="project" value="UniProtKB-KW"/>
</dbReference>
<evidence type="ECO:0000256" key="4">
    <source>
        <dbReference type="ARBA" id="ARBA00022723"/>
    </source>
</evidence>
<dbReference type="eggNOG" id="COG1018">
    <property type="taxonomic scope" value="Bacteria"/>
</dbReference>
<dbReference type="InterPro" id="IPR050415">
    <property type="entry name" value="MRET"/>
</dbReference>
<evidence type="ECO:0000256" key="3">
    <source>
        <dbReference type="ARBA" id="ARBA00022714"/>
    </source>
</evidence>
<dbReference type="AlphaFoldDB" id="F1ZBV6"/>
<keyword evidence="3" id="KW-0001">2Fe-2S</keyword>
<comment type="caution">
    <text evidence="12">The sequence shown here is derived from an EMBL/GenBank/DDBJ whole genome shotgun (WGS) entry which is preliminary data.</text>
</comment>
<dbReference type="RefSeq" id="WP_008070564.1">
    <property type="nucleotide sequence ID" value="NZ_AQWK01000007.1"/>
</dbReference>
<dbReference type="SUPFAM" id="SSF52343">
    <property type="entry name" value="Ferredoxin reductase-like, C-terminal NADP-linked domain"/>
    <property type="match status" value="1"/>
</dbReference>
<dbReference type="InterPro" id="IPR001041">
    <property type="entry name" value="2Fe-2S_ferredoxin-type"/>
</dbReference>
<dbReference type="CDD" id="cd00207">
    <property type="entry name" value="fer2"/>
    <property type="match status" value="1"/>
</dbReference>
<comment type="cofactor">
    <cofactor evidence="1">
        <name>FAD</name>
        <dbReference type="ChEBI" id="CHEBI:57692"/>
    </cofactor>
</comment>
<accession>F1ZBV6</accession>
<feature type="domain" description="FAD-binding FR-type" evidence="11">
    <location>
        <begin position="18"/>
        <end position="121"/>
    </location>
</feature>
<dbReference type="InterPro" id="IPR008333">
    <property type="entry name" value="Cbr1-like_FAD-bd_dom"/>
</dbReference>
<keyword evidence="5" id="KW-0274">FAD</keyword>
<comment type="similarity">
    <text evidence="9">In the N-terminal section; belongs to the FAD-binding oxidoreductase type 6 family.</text>
</comment>
<dbReference type="FunCoup" id="F1ZBV6">
    <property type="interactions" value="429"/>
</dbReference>
<proteinExistence type="inferred from homology"/>
<sequence>MSVLALGCEAGTRFWDRETDGELVCIGVHAETHDISTFTFAGSEGQSFAFQPGQYFTFEVPLDESVEQRCYSISSSPMRPRTIAVTVKRVADGRVSNWFHDHLKPGDRLRAMGPLGVFTPPADYRGKLLLLAGGSGITPMMAIARAHADACRMPDTVLIEAARTPADLAFADDLLAMSKGAGPFRPVLLPETVPMGQAWQGLVGRISAPLLQAAVPDLAERLVMVCGPAPFMAAAREICATLGLPADRYMEESFDAAGDLPDAPEPEGAAQFSVTFSRQGKTIAVGAGQPILSAARAQGVVLPSSCATGLCGTCKSKLVSGKVEMKHNGGIRQREIDAGMILPCCATPLGDLVIER</sequence>
<dbReference type="HOGENOM" id="CLU_003827_14_3_5"/>
<dbReference type="Pfam" id="PF00111">
    <property type="entry name" value="Fer2"/>
    <property type="match status" value="1"/>
</dbReference>
<dbReference type="PRINTS" id="PR00406">
    <property type="entry name" value="CYTB5RDTASE"/>
</dbReference>
<keyword evidence="2" id="KW-0285">Flavoprotein</keyword>
<keyword evidence="8" id="KW-0411">Iron-sulfur</keyword>
<organism evidence="12 13">
    <name type="scientific">Novosphingobium nitrogenifigens DSM 19370</name>
    <dbReference type="NCBI Taxonomy" id="983920"/>
    <lineage>
        <taxon>Bacteria</taxon>
        <taxon>Pseudomonadati</taxon>
        <taxon>Pseudomonadota</taxon>
        <taxon>Alphaproteobacteria</taxon>
        <taxon>Sphingomonadales</taxon>
        <taxon>Sphingomonadaceae</taxon>
        <taxon>Novosphingobium</taxon>
    </lineage>
</organism>
<keyword evidence="13" id="KW-1185">Reference proteome</keyword>
<keyword evidence="7" id="KW-0408">Iron</keyword>
<dbReference type="Gene3D" id="2.40.30.10">
    <property type="entry name" value="Translation factors"/>
    <property type="match status" value="1"/>
</dbReference>
<evidence type="ECO:0000313" key="12">
    <source>
        <dbReference type="EMBL" id="EGD57968.1"/>
    </source>
</evidence>
<dbReference type="STRING" id="983920.Y88_3298"/>
<dbReference type="InterPro" id="IPR017938">
    <property type="entry name" value="Riboflavin_synthase-like_b-brl"/>
</dbReference>
<reference evidence="12 13" key="1">
    <citation type="journal article" date="2012" name="J. Bacteriol.">
        <title>Draft Genome Sequence of Novosphingobium nitrogenifigens Y88T.</title>
        <authorList>
            <person name="Strabala T.J."/>
            <person name="Macdonald L."/>
            <person name="Liu V."/>
            <person name="Smit A.M."/>
        </authorList>
    </citation>
    <scope>NUCLEOTIDE SEQUENCE [LARGE SCALE GENOMIC DNA]</scope>
    <source>
        <strain evidence="12 13">DSM 19370</strain>
    </source>
</reference>